<dbReference type="PANTHER" id="PTHR47990">
    <property type="entry name" value="2-OXOGLUTARATE (2OG) AND FE(II)-DEPENDENT OXYGENASE SUPERFAMILY PROTEIN-RELATED"/>
    <property type="match status" value="1"/>
</dbReference>
<dbReference type="InterPro" id="IPR005123">
    <property type="entry name" value="Oxoglu/Fe-dep_dioxygenase_dom"/>
</dbReference>
<comment type="similarity">
    <text evidence="3">Belongs to the iron/ascorbate-dependent oxidoreductase family.</text>
</comment>
<feature type="region of interest" description="Disordered" evidence="4">
    <location>
        <begin position="113"/>
        <end position="135"/>
    </location>
</feature>
<proteinExistence type="inferred from homology"/>
<evidence type="ECO:0000256" key="4">
    <source>
        <dbReference type="SAM" id="MobiDB-lite"/>
    </source>
</evidence>
<evidence type="ECO:0000256" key="1">
    <source>
        <dbReference type="ARBA" id="ARBA00004792"/>
    </source>
</evidence>
<dbReference type="Pfam" id="PF14226">
    <property type="entry name" value="DIOX_N"/>
    <property type="match status" value="1"/>
</dbReference>
<sequence>MPTNHYAPAVPNAEAELDRERLMGRAAGTATEAREIKVVDLTDFDRRRAEITDELWQAATETGFFQLSGHGLTGVETDAAFAAAEAYFALPEETKRGQALKKDLNAGWEYRSQVRPSTGTPDEKESYQLTRPHMPGLWPDEDELAGFRDTLLGFEARCHALAMQVLSCFAERLGLARDFFAERHDPASPAHQSTLRLLHYYAVPEEARGRSDGAWRAGAHTDFDCLTLLFQRDGQDGLQVCPGSEADTRAWTPVPASSDLITCNIGDMLMRWSGDRLLSNFHRVAPPAPDGDHGPRYSIAYFAQADRDAVISSPDGRHAPITAEDYLRQRIAANFGG</sequence>
<dbReference type="PROSITE" id="PS51471">
    <property type="entry name" value="FE2OG_OXY"/>
    <property type="match status" value="1"/>
</dbReference>
<reference evidence="6" key="1">
    <citation type="submission" date="2022-10" db="EMBL/GenBank/DDBJ databases">
        <title>The complete genomes of actinobacterial strains from the NBC collection.</title>
        <authorList>
            <person name="Joergensen T.S."/>
            <person name="Alvarez Arevalo M."/>
            <person name="Sterndorff E.B."/>
            <person name="Faurdal D."/>
            <person name="Vuksanovic O."/>
            <person name="Mourched A.-S."/>
            <person name="Charusanti P."/>
            <person name="Shaw S."/>
            <person name="Blin K."/>
            <person name="Weber T."/>
        </authorList>
    </citation>
    <scope>NUCLEOTIDE SEQUENCE</scope>
    <source>
        <strain evidence="6">NBC_00119</strain>
    </source>
</reference>
<feature type="domain" description="Fe2OG dioxygenase" evidence="5">
    <location>
        <begin position="192"/>
        <end position="305"/>
    </location>
</feature>
<dbReference type="GO" id="GO:0046872">
    <property type="term" value="F:metal ion binding"/>
    <property type="evidence" value="ECO:0007669"/>
    <property type="project" value="UniProtKB-KW"/>
</dbReference>
<evidence type="ECO:0000259" key="5">
    <source>
        <dbReference type="PROSITE" id="PS51471"/>
    </source>
</evidence>
<keyword evidence="2" id="KW-0045">Antibiotic biosynthesis</keyword>
<accession>A0AAU1UFZ3</accession>
<evidence type="ECO:0000256" key="2">
    <source>
        <dbReference type="ARBA" id="ARBA00023194"/>
    </source>
</evidence>
<dbReference type="GO" id="GO:0016491">
    <property type="term" value="F:oxidoreductase activity"/>
    <property type="evidence" value="ECO:0007669"/>
    <property type="project" value="UniProtKB-KW"/>
</dbReference>
<dbReference type="GO" id="GO:0017000">
    <property type="term" value="P:antibiotic biosynthetic process"/>
    <property type="evidence" value="ECO:0007669"/>
    <property type="project" value="UniProtKB-KW"/>
</dbReference>
<name>A0AAU1UFZ3_9ACTN</name>
<organism evidence="6">
    <name type="scientific">Streptomyces sp. NBC_00119</name>
    <dbReference type="NCBI Taxonomy" id="2975659"/>
    <lineage>
        <taxon>Bacteria</taxon>
        <taxon>Bacillati</taxon>
        <taxon>Actinomycetota</taxon>
        <taxon>Actinomycetes</taxon>
        <taxon>Kitasatosporales</taxon>
        <taxon>Streptomycetaceae</taxon>
        <taxon>Streptomyces</taxon>
    </lineage>
</organism>
<dbReference type="InterPro" id="IPR044861">
    <property type="entry name" value="IPNS-like_FE2OG_OXY"/>
</dbReference>
<gene>
    <name evidence="6" type="ORF">OHU69_41055</name>
</gene>
<dbReference type="SUPFAM" id="SSF51197">
    <property type="entry name" value="Clavaminate synthase-like"/>
    <property type="match status" value="1"/>
</dbReference>
<evidence type="ECO:0000313" key="6">
    <source>
        <dbReference type="EMBL" id="WTS16892.1"/>
    </source>
</evidence>
<protein>
    <submittedName>
        <fullName evidence="6">Isopenicillin N synthase family oxygenase</fullName>
    </submittedName>
</protein>
<keyword evidence="3" id="KW-0408">Iron</keyword>
<dbReference type="Gene3D" id="2.60.120.330">
    <property type="entry name" value="B-lactam Antibiotic, Isopenicillin N Synthase, Chain"/>
    <property type="match status" value="1"/>
</dbReference>
<dbReference type="EMBL" id="CP108195">
    <property type="protein sequence ID" value="WTS16892.1"/>
    <property type="molecule type" value="Genomic_DNA"/>
</dbReference>
<dbReference type="InterPro" id="IPR026992">
    <property type="entry name" value="DIOX_N"/>
</dbReference>
<keyword evidence="3" id="KW-0479">Metal-binding</keyword>
<dbReference type="Pfam" id="PF03171">
    <property type="entry name" value="2OG-FeII_Oxy"/>
    <property type="match status" value="1"/>
</dbReference>
<dbReference type="InterPro" id="IPR027443">
    <property type="entry name" value="IPNS-like_sf"/>
</dbReference>
<dbReference type="AlphaFoldDB" id="A0AAU1UFZ3"/>
<comment type="pathway">
    <text evidence="1">Antibiotic biosynthesis.</text>
</comment>
<keyword evidence="3" id="KW-0560">Oxidoreductase</keyword>
<evidence type="ECO:0000256" key="3">
    <source>
        <dbReference type="RuleBase" id="RU003682"/>
    </source>
</evidence>
<dbReference type="InterPro" id="IPR050231">
    <property type="entry name" value="Iron_ascorbate_oxido_reductase"/>
</dbReference>